<dbReference type="Proteomes" id="UP000596247">
    <property type="component" value="Chromosome"/>
</dbReference>
<sequence length="58" mass="6364">MPNLHVEVIPRDDGLEDIEVTLTNATKEEAEAFYSDLAAKAKELGVSMDPQSGIYRAN</sequence>
<evidence type="ECO:0000313" key="2">
    <source>
        <dbReference type="Proteomes" id="UP000596247"/>
    </source>
</evidence>
<dbReference type="EMBL" id="LR881104">
    <property type="protein sequence ID" value="CAD5236259.1"/>
    <property type="molecule type" value="Genomic_DNA"/>
</dbReference>
<name>A0A7R8MJP8_9CAUD</name>
<accession>A0A7R8MJP8</accession>
<evidence type="ECO:0000313" key="1">
    <source>
        <dbReference type="EMBL" id="CAD5236259.1"/>
    </source>
</evidence>
<gene>
    <name evidence="1" type="ORF">LLCLJKAH_00270</name>
</gene>
<keyword evidence="2" id="KW-1185">Reference proteome</keyword>
<organism evidence="1 2">
    <name type="scientific">Klebsiella phage vB_KvM-Eowyn</name>
    <dbReference type="NCBI Taxonomy" id="2762819"/>
    <lineage>
        <taxon>Viruses</taxon>
        <taxon>Duplodnaviria</taxon>
        <taxon>Heunggongvirae</taxon>
        <taxon>Uroviricota</taxon>
        <taxon>Caudoviricetes</taxon>
        <taxon>Chimalliviridae</taxon>
        <taxon>Eowynvirus</taxon>
        <taxon>Eowynvirus eowyn</taxon>
    </lineage>
</organism>
<reference evidence="1 2" key="1">
    <citation type="submission" date="2020-09" db="EMBL/GenBank/DDBJ databases">
        <authorList>
            <person name="Jameson E."/>
        </authorList>
    </citation>
    <scope>NUCLEOTIDE SEQUENCE [LARGE SCALE GENOMIC DNA]</scope>
</reference>
<proteinExistence type="predicted"/>
<protein>
    <submittedName>
        <fullName evidence="1">Uncharacterized protein</fullName>
    </submittedName>
</protein>